<dbReference type="Pfam" id="PF10252">
    <property type="entry name" value="PP28"/>
    <property type="match status" value="1"/>
</dbReference>
<dbReference type="OrthoDB" id="21120at2759"/>
<dbReference type="PANTHER" id="PTHR22055">
    <property type="entry name" value="28 KDA HEAT- AND ACID-STABLE PHOSPHOPROTEIN PDGF-ASSOCIATED PROTEIN"/>
    <property type="match status" value="1"/>
</dbReference>
<name>A0A6H5G664_9HEMI</name>
<proteinExistence type="predicted"/>
<evidence type="ECO:0000256" key="1">
    <source>
        <dbReference type="SAM" id="MobiDB-lite"/>
    </source>
</evidence>
<protein>
    <recommendedName>
        <fullName evidence="2">Casein kinase substrate phosphoprotein PP28 domain-containing protein</fullName>
    </recommendedName>
</protein>
<evidence type="ECO:0000259" key="2">
    <source>
        <dbReference type="Pfam" id="PF10252"/>
    </source>
</evidence>
<reference evidence="3 4" key="1">
    <citation type="submission" date="2020-02" db="EMBL/GenBank/DDBJ databases">
        <authorList>
            <person name="Ferguson B K."/>
        </authorList>
    </citation>
    <scope>NUCLEOTIDE SEQUENCE [LARGE SCALE GENOMIC DNA]</scope>
</reference>
<dbReference type="PROSITE" id="PS51257">
    <property type="entry name" value="PROKAR_LIPOPROTEIN"/>
    <property type="match status" value="1"/>
</dbReference>
<organism evidence="3 4">
    <name type="scientific">Nesidiocoris tenuis</name>
    <dbReference type="NCBI Taxonomy" id="355587"/>
    <lineage>
        <taxon>Eukaryota</taxon>
        <taxon>Metazoa</taxon>
        <taxon>Ecdysozoa</taxon>
        <taxon>Arthropoda</taxon>
        <taxon>Hexapoda</taxon>
        <taxon>Insecta</taxon>
        <taxon>Pterygota</taxon>
        <taxon>Neoptera</taxon>
        <taxon>Paraneoptera</taxon>
        <taxon>Hemiptera</taxon>
        <taxon>Heteroptera</taxon>
        <taxon>Panheteroptera</taxon>
        <taxon>Cimicomorpha</taxon>
        <taxon>Miridae</taxon>
        <taxon>Dicyphina</taxon>
        <taxon>Nesidiocoris</taxon>
    </lineage>
</organism>
<feature type="region of interest" description="Disordered" evidence="1">
    <location>
        <begin position="121"/>
        <end position="140"/>
    </location>
</feature>
<feature type="domain" description="Casein kinase substrate phosphoprotein PP28" evidence="2">
    <location>
        <begin position="54"/>
        <end position="129"/>
    </location>
</feature>
<dbReference type="AlphaFoldDB" id="A0A6H5G664"/>
<dbReference type="Proteomes" id="UP000479000">
    <property type="component" value="Unassembled WGS sequence"/>
</dbReference>
<sequence length="140" mass="15588">MDMCRCLALAHCGHVSVSCTGALWACVPCAGALLAVIFSCESKALTGKGVWNLAKKRKRKKLDLKTALARNLTKGVMEREEIEKQRASAHYHMLHSQGKTAEARADLARLAIIKQQREEAAKKREAEKADAEYPRARERE</sequence>
<keyword evidence="4" id="KW-1185">Reference proteome</keyword>
<gene>
    <name evidence="3" type="ORF">NTEN_LOCUS4315</name>
</gene>
<evidence type="ECO:0000313" key="4">
    <source>
        <dbReference type="Proteomes" id="UP000479000"/>
    </source>
</evidence>
<dbReference type="InterPro" id="IPR019380">
    <property type="entry name" value="Casein_kinase_sb_PP28"/>
</dbReference>
<accession>A0A6H5G664</accession>
<evidence type="ECO:0000313" key="3">
    <source>
        <dbReference type="EMBL" id="CAA9998021.1"/>
    </source>
</evidence>
<dbReference type="EMBL" id="CADCXU010006458">
    <property type="protein sequence ID" value="CAA9998021.1"/>
    <property type="molecule type" value="Genomic_DNA"/>
</dbReference>
<dbReference type="InterPro" id="IPR039876">
    <property type="entry name" value="HAP28"/>
</dbReference>